<keyword evidence="2" id="KW-0472">Membrane</keyword>
<feature type="region of interest" description="Disordered" evidence="1">
    <location>
        <begin position="91"/>
        <end position="133"/>
    </location>
</feature>
<feature type="compositionally biased region" description="Polar residues" evidence="1">
    <location>
        <begin position="106"/>
        <end position="116"/>
    </location>
</feature>
<keyword evidence="2" id="KW-0812">Transmembrane</keyword>
<feature type="transmembrane region" description="Helical" evidence="2">
    <location>
        <begin position="213"/>
        <end position="234"/>
    </location>
</feature>
<gene>
    <name evidence="3" type="ORF">Tcan_18038</name>
</gene>
<keyword evidence="2" id="KW-1133">Transmembrane helix</keyword>
<protein>
    <submittedName>
        <fullName evidence="3">Uncharacterized protein</fullName>
    </submittedName>
</protein>
<accession>A0A0B2VD86</accession>
<dbReference type="EMBL" id="JPKZ01001512">
    <property type="protein sequence ID" value="KHN81481.1"/>
    <property type="molecule type" value="Genomic_DNA"/>
</dbReference>
<evidence type="ECO:0000256" key="2">
    <source>
        <dbReference type="SAM" id="Phobius"/>
    </source>
</evidence>
<reference evidence="3 4" key="1">
    <citation type="submission" date="2014-11" db="EMBL/GenBank/DDBJ databases">
        <title>Genetic blueprint of the zoonotic pathogen Toxocara canis.</title>
        <authorList>
            <person name="Zhu X.-Q."/>
            <person name="Korhonen P.K."/>
            <person name="Cai H."/>
            <person name="Young N.D."/>
            <person name="Nejsum P."/>
            <person name="von Samson-Himmelstjerna G."/>
            <person name="Boag P.R."/>
            <person name="Tan P."/>
            <person name="Li Q."/>
            <person name="Min J."/>
            <person name="Yang Y."/>
            <person name="Wang X."/>
            <person name="Fang X."/>
            <person name="Hall R.S."/>
            <person name="Hofmann A."/>
            <person name="Sternberg P.W."/>
            <person name="Jex A.R."/>
            <person name="Gasser R.B."/>
        </authorList>
    </citation>
    <scope>NUCLEOTIDE SEQUENCE [LARGE SCALE GENOMIC DNA]</scope>
    <source>
        <strain evidence="3">PN_DK_2014</strain>
    </source>
</reference>
<feature type="transmembrane region" description="Helical" evidence="2">
    <location>
        <begin position="160"/>
        <end position="181"/>
    </location>
</feature>
<name>A0A0B2VD86_TOXCA</name>
<comment type="caution">
    <text evidence="3">The sequence shown here is derived from an EMBL/GenBank/DDBJ whole genome shotgun (WGS) entry which is preliminary data.</text>
</comment>
<evidence type="ECO:0000313" key="4">
    <source>
        <dbReference type="Proteomes" id="UP000031036"/>
    </source>
</evidence>
<sequence>MMTSLRWTYAVPIEMANDGQSPSTSLWLPTSLREESFSISQPVTTLEETSETDGVHTIAPTQSSNLSVRRGISGDGDSLIVIDVDSDADSSAQLVPGSTARHRPGSNGSVSSIASNQEEETRSDASAEEQSIPDRGSSAFFHSMLNRLGLLMHDSEVQEVMAVVLINVVPLAILVLCKVIIANFAALFTIVMGSACFNMANLALLACSRGRRYLHVAQSTFFVQLFIVTVYFIYGKFCKLAIIPK</sequence>
<evidence type="ECO:0000313" key="3">
    <source>
        <dbReference type="EMBL" id="KHN81481.1"/>
    </source>
</evidence>
<keyword evidence="4" id="KW-1185">Reference proteome</keyword>
<evidence type="ECO:0000256" key="1">
    <source>
        <dbReference type="SAM" id="MobiDB-lite"/>
    </source>
</evidence>
<feature type="transmembrane region" description="Helical" evidence="2">
    <location>
        <begin position="187"/>
        <end position="206"/>
    </location>
</feature>
<organism evidence="3 4">
    <name type="scientific">Toxocara canis</name>
    <name type="common">Canine roundworm</name>
    <dbReference type="NCBI Taxonomy" id="6265"/>
    <lineage>
        <taxon>Eukaryota</taxon>
        <taxon>Metazoa</taxon>
        <taxon>Ecdysozoa</taxon>
        <taxon>Nematoda</taxon>
        <taxon>Chromadorea</taxon>
        <taxon>Rhabditida</taxon>
        <taxon>Spirurina</taxon>
        <taxon>Ascaridomorpha</taxon>
        <taxon>Ascaridoidea</taxon>
        <taxon>Toxocaridae</taxon>
        <taxon>Toxocara</taxon>
    </lineage>
</organism>
<dbReference type="Proteomes" id="UP000031036">
    <property type="component" value="Unassembled WGS sequence"/>
</dbReference>
<proteinExistence type="predicted"/>
<dbReference type="AlphaFoldDB" id="A0A0B2VD86"/>